<comment type="caution">
    <text evidence="2">The sequence shown here is derived from an EMBL/GenBank/DDBJ whole genome shotgun (WGS) entry which is preliminary data.</text>
</comment>
<evidence type="ECO:0000313" key="2">
    <source>
        <dbReference type="EMBL" id="MBP2474369.1"/>
    </source>
</evidence>
<accession>A0ABS5ADS8</accession>
<keyword evidence="1" id="KW-1133">Transmembrane helix</keyword>
<feature type="transmembrane region" description="Helical" evidence="1">
    <location>
        <begin position="86"/>
        <end position="105"/>
    </location>
</feature>
<organism evidence="2 3">
    <name type="scientific">Crossiella equi</name>
    <dbReference type="NCBI Taxonomy" id="130796"/>
    <lineage>
        <taxon>Bacteria</taxon>
        <taxon>Bacillati</taxon>
        <taxon>Actinomycetota</taxon>
        <taxon>Actinomycetes</taxon>
        <taxon>Pseudonocardiales</taxon>
        <taxon>Pseudonocardiaceae</taxon>
        <taxon>Crossiella</taxon>
    </lineage>
</organism>
<keyword evidence="1" id="KW-0812">Transmembrane</keyword>
<dbReference type="Proteomes" id="UP001519363">
    <property type="component" value="Unassembled WGS sequence"/>
</dbReference>
<proteinExistence type="predicted"/>
<protein>
    <recommendedName>
        <fullName evidence="4">DUF3995 domain-containing protein</fullName>
    </recommendedName>
</protein>
<evidence type="ECO:0000256" key="1">
    <source>
        <dbReference type="SAM" id="Phobius"/>
    </source>
</evidence>
<feature type="transmembrane region" description="Helical" evidence="1">
    <location>
        <begin position="125"/>
        <end position="148"/>
    </location>
</feature>
<feature type="transmembrane region" description="Helical" evidence="1">
    <location>
        <begin position="51"/>
        <end position="74"/>
    </location>
</feature>
<dbReference type="EMBL" id="JAGIOO010000001">
    <property type="protein sequence ID" value="MBP2474369.1"/>
    <property type="molecule type" value="Genomic_DNA"/>
</dbReference>
<name>A0ABS5ADS8_9PSEU</name>
<evidence type="ECO:0008006" key="4">
    <source>
        <dbReference type="Google" id="ProtNLM"/>
    </source>
</evidence>
<dbReference type="RefSeq" id="WP_086788074.1">
    <property type="nucleotide sequence ID" value="NZ_JAGIOO010000001.1"/>
</dbReference>
<evidence type="ECO:0000313" key="3">
    <source>
        <dbReference type="Proteomes" id="UP001519363"/>
    </source>
</evidence>
<sequence length="159" mass="16763">MTGDRRWATGVALACVGAYGLLKLAWACGSTVLMAQTPLGPEDRELLLGDNAFALLVHVVSVGVAAGGALVVLGLATSWRHRVPRWLLFGPAWLGVVFLSGRVLAGLSADVVTLIGVAGPEQRYLALWDLALWTPFWFVLGAALLVLIRPSSNGVVHPA</sequence>
<gene>
    <name evidence="2" type="ORF">JOF53_003241</name>
</gene>
<keyword evidence="3" id="KW-1185">Reference proteome</keyword>
<keyword evidence="1" id="KW-0472">Membrane</keyword>
<reference evidence="2 3" key="1">
    <citation type="submission" date="2021-03" db="EMBL/GenBank/DDBJ databases">
        <title>Sequencing the genomes of 1000 actinobacteria strains.</title>
        <authorList>
            <person name="Klenk H.-P."/>
        </authorList>
    </citation>
    <scope>NUCLEOTIDE SEQUENCE [LARGE SCALE GENOMIC DNA]</scope>
    <source>
        <strain evidence="2 3">DSM 44580</strain>
    </source>
</reference>